<accession>A0A0G4FEM9</accession>
<dbReference type="NCBIfam" id="NF000586">
    <property type="entry name" value="PRK00011.1"/>
    <property type="match status" value="1"/>
</dbReference>
<evidence type="ECO:0000256" key="1">
    <source>
        <dbReference type="ARBA" id="ARBA00001933"/>
    </source>
</evidence>
<comment type="similarity">
    <text evidence="3 7">Belongs to the SHMT family.</text>
</comment>
<dbReference type="SUPFAM" id="SSF53383">
    <property type="entry name" value="PLP-dependent transferases"/>
    <property type="match status" value="1"/>
</dbReference>
<gene>
    <name evidence="9" type="ORF">Cvel_16622</name>
</gene>
<name>A0A0G4FEM9_9ALVE</name>
<evidence type="ECO:0000256" key="2">
    <source>
        <dbReference type="ARBA" id="ARBA00004777"/>
    </source>
</evidence>
<dbReference type="PROSITE" id="PS00096">
    <property type="entry name" value="SHMT"/>
    <property type="match status" value="1"/>
</dbReference>
<dbReference type="EMBL" id="CDMZ01000317">
    <property type="protein sequence ID" value="CEM11656.1"/>
    <property type="molecule type" value="Genomic_DNA"/>
</dbReference>
<dbReference type="HAMAP" id="MF_00051">
    <property type="entry name" value="SHMT"/>
    <property type="match status" value="1"/>
</dbReference>
<comment type="cofactor">
    <cofactor evidence="1 7">
        <name>pyridoxal 5'-phosphate</name>
        <dbReference type="ChEBI" id="CHEBI:597326"/>
    </cofactor>
</comment>
<dbReference type="VEuPathDB" id="CryptoDB:Cvel_16622"/>
<proteinExistence type="inferred from homology"/>
<dbReference type="AlphaFoldDB" id="A0A0G4FEM9"/>
<dbReference type="Gene3D" id="3.90.1150.10">
    <property type="entry name" value="Aspartate Aminotransferase, domain 1"/>
    <property type="match status" value="1"/>
</dbReference>
<keyword evidence="4 7" id="KW-0554">One-carbon metabolism</keyword>
<dbReference type="InterPro" id="IPR039429">
    <property type="entry name" value="SHMT-like_dom"/>
</dbReference>
<dbReference type="GO" id="GO:0030170">
    <property type="term" value="F:pyridoxal phosphate binding"/>
    <property type="evidence" value="ECO:0007669"/>
    <property type="project" value="InterPro"/>
</dbReference>
<dbReference type="PhylomeDB" id="A0A0G4FEM9"/>
<evidence type="ECO:0000256" key="7">
    <source>
        <dbReference type="RuleBase" id="RU000585"/>
    </source>
</evidence>
<evidence type="ECO:0000256" key="6">
    <source>
        <dbReference type="ARBA" id="ARBA00022898"/>
    </source>
</evidence>
<dbReference type="PANTHER" id="PTHR11680">
    <property type="entry name" value="SERINE HYDROXYMETHYLTRANSFERASE"/>
    <property type="match status" value="1"/>
</dbReference>
<comment type="function">
    <text evidence="7">Interconversion of serine and glycine.</text>
</comment>
<dbReference type="Pfam" id="PF00464">
    <property type="entry name" value="SHMT"/>
    <property type="match status" value="1"/>
</dbReference>
<dbReference type="EC" id="2.1.2.1" evidence="7"/>
<dbReference type="UniPathway" id="UPA00193"/>
<sequence>MPRIQPALVLCTTGCFFLLSPLNSLSSSIFHKPLFILSRLRGLTHKRISSQSRRPERRRERTKNSLLHRFPSPLSFLEEDDNEVFAIMEDERNRQSSEVCLIASENYASLNVMTALGSELMNKYSEGQPGGRYYAGNENIDRLERLCQERALRLFGLDSGEWGVNVQPYSGSPANFAVYTALLEPHDRVMGLSLDSGGHLTHGFYTAKKRVSATSVYFESLPYSVDPNTGLIDYDELQRLALLFKPKLLIGGASAYPREIDWGRLREIADSVGAFLLADMAHISGLVAGGVAKPPFPFCDVVTSTTHKTLRGPRSGIIFMRKDLETRINEAVFPGLQGGPHNEKIGALAVALREADSEGFREYAQKVVANAQALARRLVEVHGCSLSTGGTDNHLVLWDVRKEGLTGSKVEKVLERCGLIANKNTVAGDKSAASPGGIRLGTPAMTTRGFGAAEFEWVGDLLVEGLGIAQKAQDACRERNGEGSSGVVKLREFVEVLEDPSLEFREQCEEVRRRVRETVEKFPLPSVHKRREVQCLQQKAAAEAPQQPS</sequence>
<evidence type="ECO:0000313" key="9">
    <source>
        <dbReference type="EMBL" id="CEM11656.1"/>
    </source>
</evidence>
<evidence type="ECO:0000259" key="8">
    <source>
        <dbReference type="Pfam" id="PF00464"/>
    </source>
</evidence>
<dbReference type="GO" id="GO:0019264">
    <property type="term" value="P:glycine biosynthetic process from serine"/>
    <property type="evidence" value="ECO:0007669"/>
    <property type="project" value="InterPro"/>
</dbReference>
<evidence type="ECO:0000256" key="4">
    <source>
        <dbReference type="ARBA" id="ARBA00022563"/>
    </source>
</evidence>
<evidence type="ECO:0000256" key="3">
    <source>
        <dbReference type="ARBA" id="ARBA00006376"/>
    </source>
</evidence>
<dbReference type="InterPro" id="IPR015424">
    <property type="entry name" value="PyrdxlP-dep_Trfase"/>
</dbReference>
<comment type="catalytic activity">
    <reaction evidence="7">
        <text>(6R)-5,10-methylene-5,6,7,8-tetrahydrofolate + glycine + H2O = (6S)-5,6,7,8-tetrahydrofolate + L-serine</text>
        <dbReference type="Rhea" id="RHEA:15481"/>
        <dbReference type="ChEBI" id="CHEBI:15377"/>
        <dbReference type="ChEBI" id="CHEBI:15636"/>
        <dbReference type="ChEBI" id="CHEBI:33384"/>
        <dbReference type="ChEBI" id="CHEBI:57305"/>
        <dbReference type="ChEBI" id="CHEBI:57453"/>
        <dbReference type="EC" id="2.1.2.1"/>
    </reaction>
</comment>
<dbReference type="Gene3D" id="3.40.640.10">
    <property type="entry name" value="Type I PLP-dependent aspartate aminotransferase-like (Major domain)"/>
    <property type="match status" value="1"/>
</dbReference>
<dbReference type="GO" id="GO:0005739">
    <property type="term" value="C:mitochondrion"/>
    <property type="evidence" value="ECO:0007669"/>
    <property type="project" value="TreeGrafter"/>
</dbReference>
<dbReference type="InterPro" id="IPR019798">
    <property type="entry name" value="Ser_HO-MeTrfase_PLP_BS"/>
</dbReference>
<keyword evidence="5 7" id="KW-0808">Transferase</keyword>
<dbReference type="InterPro" id="IPR049943">
    <property type="entry name" value="Ser_HO-MeTrfase-like"/>
</dbReference>
<keyword evidence="6 7" id="KW-0663">Pyridoxal phosphate</keyword>
<dbReference type="InterPro" id="IPR015422">
    <property type="entry name" value="PyrdxlP-dep_Trfase_small"/>
</dbReference>
<feature type="domain" description="Serine hydroxymethyltransferase-like" evidence="8">
    <location>
        <begin position="77"/>
        <end position="461"/>
    </location>
</feature>
<dbReference type="PANTHER" id="PTHR11680:SF35">
    <property type="entry name" value="SERINE HYDROXYMETHYLTRANSFERASE 1"/>
    <property type="match status" value="1"/>
</dbReference>
<organism evidence="9">
    <name type="scientific">Chromera velia CCMP2878</name>
    <dbReference type="NCBI Taxonomy" id="1169474"/>
    <lineage>
        <taxon>Eukaryota</taxon>
        <taxon>Sar</taxon>
        <taxon>Alveolata</taxon>
        <taxon>Colpodellida</taxon>
        <taxon>Chromeraceae</taxon>
        <taxon>Chromera</taxon>
    </lineage>
</organism>
<comment type="pathway">
    <text evidence="2 7">One-carbon metabolism; tetrahydrofolate interconversion.</text>
</comment>
<dbReference type="GO" id="GO:0035999">
    <property type="term" value="P:tetrahydrofolate interconversion"/>
    <property type="evidence" value="ECO:0007669"/>
    <property type="project" value="UniProtKB-UniPathway"/>
</dbReference>
<dbReference type="InterPro" id="IPR015421">
    <property type="entry name" value="PyrdxlP-dep_Trfase_major"/>
</dbReference>
<protein>
    <recommendedName>
        <fullName evidence="7">Serine hydroxymethyltransferase</fullName>
        <ecNumber evidence="7">2.1.2.1</ecNumber>
    </recommendedName>
</protein>
<dbReference type="CDD" id="cd00378">
    <property type="entry name" value="SHMT"/>
    <property type="match status" value="1"/>
</dbReference>
<dbReference type="GO" id="GO:0004372">
    <property type="term" value="F:glycine hydroxymethyltransferase activity"/>
    <property type="evidence" value="ECO:0007669"/>
    <property type="project" value="UniProtKB-EC"/>
</dbReference>
<dbReference type="InterPro" id="IPR001085">
    <property type="entry name" value="Ser_HO-MeTrfase"/>
</dbReference>
<evidence type="ECO:0000256" key="5">
    <source>
        <dbReference type="ARBA" id="ARBA00022679"/>
    </source>
</evidence>
<dbReference type="FunFam" id="3.40.640.10:FF:000097">
    <property type="entry name" value="Serine hydroxymethyltransferase"/>
    <property type="match status" value="1"/>
</dbReference>
<reference evidence="9" key="1">
    <citation type="submission" date="2014-11" db="EMBL/GenBank/DDBJ databases">
        <authorList>
            <person name="Otto D Thomas"/>
            <person name="Naeem Raeece"/>
        </authorList>
    </citation>
    <scope>NUCLEOTIDE SEQUENCE</scope>
</reference>